<dbReference type="EC" id="2.1.2.9" evidence="2"/>
<dbReference type="Proteomes" id="UP001551482">
    <property type="component" value="Unassembled WGS sequence"/>
</dbReference>
<dbReference type="RefSeq" id="WP_358360681.1">
    <property type="nucleotide sequence ID" value="NZ_JBEZFP010000106.1"/>
</dbReference>
<dbReference type="InterPro" id="IPR002376">
    <property type="entry name" value="Formyl_transf_N"/>
</dbReference>
<dbReference type="InterPro" id="IPR011034">
    <property type="entry name" value="Formyl_transferase-like_C_sf"/>
</dbReference>
<proteinExistence type="predicted"/>
<dbReference type="SUPFAM" id="SSF53328">
    <property type="entry name" value="Formyltransferase"/>
    <property type="match status" value="1"/>
</dbReference>
<dbReference type="SUPFAM" id="SSF50486">
    <property type="entry name" value="FMT C-terminal domain-like"/>
    <property type="match status" value="1"/>
</dbReference>
<dbReference type="InterPro" id="IPR037022">
    <property type="entry name" value="Formyl_trans_C_sf"/>
</dbReference>
<evidence type="ECO:0000256" key="4">
    <source>
        <dbReference type="ARBA" id="ARBA00048558"/>
    </source>
</evidence>
<evidence type="ECO:0000313" key="7">
    <source>
        <dbReference type="EMBL" id="MEU8137982.1"/>
    </source>
</evidence>
<evidence type="ECO:0000313" key="8">
    <source>
        <dbReference type="Proteomes" id="UP001551482"/>
    </source>
</evidence>
<feature type="domain" description="Formyl transferase C-terminal" evidence="6">
    <location>
        <begin position="195"/>
        <end position="284"/>
    </location>
</feature>
<evidence type="ECO:0000256" key="1">
    <source>
        <dbReference type="ARBA" id="ARBA00002606"/>
    </source>
</evidence>
<gene>
    <name evidence="7" type="ORF">AB0C36_31295</name>
</gene>
<dbReference type="PANTHER" id="PTHR11138:SF5">
    <property type="entry name" value="METHIONYL-TRNA FORMYLTRANSFERASE, MITOCHONDRIAL"/>
    <property type="match status" value="1"/>
</dbReference>
<dbReference type="InterPro" id="IPR036477">
    <property type="entry name" value="Formyl_transf_N_sf"/>
</dbReference>
<comment type="catalytic activity">
    <reaction evidence="4">
        <text>L-methionyl-tRNA(fMet) + (6R)-10-formyltetrahydrofolate = N-formyl-L-methionyl-tRNA(fMet) + (6S)-5,6,7,8-tetrahydrofolate + H(+)</text>
        <dbReference type="Rhea" id="RHEA:24380"/>
        <dbReference type="Rhea" id="RHEA-COMP:9952"/>
        <dbReference type="Rhea" id="RHEA-COMP:9953"/>
        <dbReference type="ChEBI" id="CHEBI:15378"/>
        <dbReference type="ChEBI" id="CHEBI:57453"/>
        <dbReference type="ChEBI" id="CHEBI:78530"/>
        <dbReference type="ChEBI" id="CHEBI:78844"/>
        <dbReference type="ChEBI" id="CHEBI:195366"/>
        <dbReference type="EC" id="2.1.2.9"/>
    </reaction>
</comment>
<dbReference type="EMBL" id="JBEZFP010000106">
    <property type="protein sequence ID" value="MEU8137982.1"/>
    <property type="molecule type" value="Genomic_DNA"/>
</dbReference>
<dbReference type="PANTHER" id="PTHR11138">
    <property type="entry name" value="METHIONYL-TRNA FORMYLTRANSFERASE"/>
    <property type="match status" value="1"/>
</dbReference>
<evidence type="ECO:0000259" key="6">
    <source>
        <dbReference type="Pfam" id="PF02911"/>
    </source>
</evidence>
<comment type="function">
    <text evidence="1">Attaches a formyl group to the free amino group of methionyl-tRNA(fMet). The formyl group appears to play a dual role in the initiator identity of N-formylmethionyl-tRNA by promoting its recognition by IF2 and preventing the misappropriation of this tRNA by the elongation apparatus.</text>
</comment>
<dbReference type="Gene3D" id="3.10.25.10">
    <property type="entry name" value="Formyl transferase, C-terminal domain"/>
    <property type="match status" value="1"/>
</dbReference>
<dbReference type="CDD" id="cd08369">
    <property type="entry name" value="FMT_core"/>
    <property type="match status" value="1"/>
</dbReference>
<dbReference type="Pfam" id="PF02911">
    <property type="entry name" value="Formyl_trans_C"/>
    <property type="match status" value="1"/>
</dbReference>
<reference evidence="7 8" key="1">
    <citation type="submission" date="2024-06" db="EMBL/GenBank/DDBJ databases">
        <title>The Natural Products Discovery Center: Release of the First 8490 Sequenced Strains for Exploring Actinobacteria Biosynthetic Diversity.</title>
        <authorList>
            <person name="Kalkreuter E."/>
            <person name="Kautsar S.A."/>
            <person name="Yang D."/>
            <person name="Bader C.D."/>
            <person name="Teijaro C.N."/>
            <person name="Fluegel L."/>
            <person name="Davis C.M."/>
            <person name="Simpson J.R."/>
            <person name="Lauterbach L."/>
            <person name="Steele A.D."/>
            <person name="Gui C."/>
            <person name="Meng S."/>
            <person name="Li G."/>
            <person name="Viehrig K."/>
            <person name="Ye F."/>
            <person name="Su P."/>
            <person name="Kiefer A.F."/>
            <person name="Nichols A."/>
            <person name="Cepeda A.J."/>
            <person name="Yan W."/>
            <person name="Fan B."/>
            <person name="Jiang Y."/>
            <person name="Adhikari A."/>
            <person name="Zheng C.-J."/>
            <person name="Schuster L."/>
            <person name="Cowan T.M."/>
            <person name="Smanski M.J."/>
            <person name="Chevrette M.G."/>
            <person name="De Carvalho L.P.S."/>
            <person name="Shen B."/>
        </authorList>
    </citation>
    <scope>NUCLEOTIDE SEQUENCE [LARGE SCALE GENOMIC DNA]</scope>
    <source>
        <strain evidence="7 8">NPDC048946</strain>
    </source>
</reference>
<name>A0ABV3DR99_9ACTN</name>
<sequence length="322" mass="34221">MTSEAKPRVLLVGIGPTTRDALEALAERFDVVALVRPGDDDTTAYAGKLGVPVEPGTRVADIEALVERLAPEAVVVSSYDRILPDRLLSRCPFVNVHYSPLPRGRGRANVNWAIVNGDAETAISVHTMAPGLDAGGILHQESVPIGPRDTVTDLYDRLNGRQRAVLADAVARRLAGDEGDPQDHSLATYGCTRLPEDGEIAWSAPTAVTDRLIRALTPPYPGAFTHLGLETLRILRAEPAPDAPDYTGRVPGRVVLVDRTGAGWVDVLTGDGVLRVHEVAVGDGESAAVPAASVIRSVKTTLGLRTADLLRLLRAAPTREDG</sequence>
<protein>
    <recommendedName>
        <fullName evidence="3">Methionyl-tRNA formyltransferase</fullName>
        <ecNumber evidence="2">2.1.2.9</ecNumber>
    </recommendedName>
</protein>
<dbReference type="InterPro" id="IPR005793">
    <property type="entry name" value="Formyl_trans_C"/>
</dbReference>
<keyword evidence="7" id="KW-0808">Transferase</keyword>
<dbReference type="Pfam" id="PF00551">
    <property type="entry name" value="Formyl_trans_N"/>
    <property type="match status" value="1"/>
</dbReference>
<evidence type="ECO:0000256" key="3">
    <source>
        <dbReference type="ARBA" id="ARBA00016014"/>
    </source>
</evidence>
<evidence type="ECO:0000256" key="2">
    <source>
        <dbReference type="ARBA" id="ARBA00012261"/>
    </source>
</evidence>
<dbReference type="GO" id="GO:0004479">
    <property type="term" value="F:methionyl-tRNA formyltransferase activity"/>
    <property type="evidence" value="ECO:0007669"/>
    <property type="project" value="UniProtKB-EC"/>
</dbReference>
<accession>A0ABV3DR99</accession>
<evidence type="ECO:0000259" key="5">
    <source>
        <dbReference type="Pfam" id="PF00551"/>
    </source>
</evidence>
<dbReference type="Gene3D" id="3.40.50.170">
    <property type="entry name" value="Formyl transferase, N-terminal domain"/>
    <property type="match status" value="1"/>
</dbReference>
<comment type="caution">
    <text evidence="7">The sequence shown here is derived from an EMBL/GenBank/DDBJ whole genome shotgun (WGS) entry which is preliminary data.</text>
</comment>
<feature type="domain" description="Formyl transferase N-terminal" evidence="5">
    <location>
        <begin position="60"/>
        <end position="169"/>
    </location>
</feature>
<keyword evidence="8" id="KW-1185">Reference proteome</keyword>
<organism evidence="7 8">
    <name type="scientific">Streptodolium elevatio</name>
    <dbReference type="NCBI Taxonomy" id="3157996"/>
    <lineage>
        <taxon>Bacteria</taxon>
        <taxon>Bacillati</taxon>
        <taxon>Actinomycetota</taxon>
        <taxon>Actinomycetes</taxon>
        <taxon>Kitasatosporales</taxon>
        <taxon>Streptomycetaceae</taxon>
        <taxon>Streptodolium</taxon>
    </lineage>
</organism>